<feature type="binding site" evidence="6">
    <location>
        <position position="44"/>
    </location>
    <ligand>
        <name>FAD</name>
        <dbReference type="ChEBI" id="CHEBI:57692"/>
    </ligand>
</feature>
<dbReference type="EMBL" id="QCXQ01000002">
    <property type="protein sequence ID" value="PWG00072.1"/>
    <property type="molecule type" value="Genomic_DNA"/>
</dbReference>
<comment type="subunit">
    <text evidence="1 6">Homodimer.</text>
</comment>
<dbReference type="Pfam" id="PF07992">
    <property type="entry name" value="Pyr_redox_2"/>
    <property type="match status" value="1"/>
</dbReference>
<name>A0A2V1MZ34_9LACO</name>
<evidence type="ECO:0000256" key="5">
    <source>
        <dbReference type="ARBA" id="ARBA00023002"/>
    </source>
</evidence>
<evidence type="ECO:0000259" key="7">
    <source>
        <dbReference type="Pfam" id="PF07992"/>
    </source>
</evidence>
<reference evidence="8 9" key="1">
    <citation type="journal article" date="2018" name="Int. J. Syst. Evol. Microbiol.">
        <title>Lactobacillus bambusae sp. nov., isolated from a traditional fermented Ma-bamboo shoots of Taiwan.</title>
        <authorList>
            <person name="Wang L.-T."/>
        </authorList>
    </citation>
    <scope>NUCLEOTIDE SEQUENCE [LARGE SCALE GENOMIC DNA]</scope>
    <source>
        <strain evidence="8 9">BS-W1</strain>
    </source>
</reference>
<dbReference type="Gene3D" id="3.50.50.60">
    <property type="entry name" value="FAD/NAD(P)-binding domain"/>
    <property type="match status" value="2"/>
</dbReference>
<comment type="cofactor">
    <cofactor evidence="6">
        <name>FAD</name>
        <dbReference type="ChEBI" id="CHEBI:57692"/>
    </cofactor>
    <text evidence="6">Binds 1 FAD per subunit.</text>
</comment>
<accession>A0A2V1MZ34</accession>
<dbReference type="AlphaFoldDB" id="A0A2V1MZ34"/>
<evidence type="ECO:0000256" key="4">
    <source>
        <dbReference type="ARBA" id="ARBA00022857"/>
    </source>
</evidence>
<dbReference type="SUPFAM" id="SSF51905">
    <property type="entry name" value="FAD/NAD(P)-binding domain"/>
    <property type="match status" value="1"/>
</dbReference>
<comment type="catalytic activity">
    <reaction evidence="6">
        <text>2 reduced [2Fe-2S]-[ferredoxin] + NADP(+) + H(+) = 2 oxidized [2Fe-2S]-[ferredoxin] + NADPH</text>
        <dbReference type="Rhea" id="RHEA:20125"/>
        <dbReference type="Rhea" id="RHEA-COMP:10000"/>
        <dbReference type="Rhea" id="RHEA-COMP:10001"/>
        <dbReference type="ChEBI" id="CHEBI:15378"/>
        <dbReference type="ChEBI" id="CHEBI:33737"/>
        <dbReference type="ChEBI" id="CHEBI:33738"/>
        <dbReference type="ChEBI" id="CHEBI:57783"/>
        <dbReference type="ChEBI" id="CHEBI:58349"/>
        <dbReference type="EC" id="1.18.1.2"/>
    </reaction>
</comment>
<feature type="binding site" evidence="6">
    <location>
        <position position="327"/>
    </location>
    <ligand>
        <name>FAD</name>
        <dbReference type="ChEBI" id="CHEBI:57692"/>
    </ligand>
</feature>
<dbReference type="HAMAP" id="MF_01685">
    <property type="entry name" value="FENR2"/>
    <property type="match status" value="1"/>
</dbReference>
<evidence type="ECO:0000256" key="3">
    <source>
        <dbReference type="ARBA" id="ARBA00022827"/>
    </source>
</evidence>
<keyword evidence="4 6" id="KW-0521">NADP</keyword>
<feature type="domain" description="FAD/NAD(P)-binding" evidence="7">
    <location>
        <begin position="7"/>
        <end position="301"/>
    </location>
</feature>
<feature type="binding site" evidence="6">
    <location>
        <position position="49"/>
    </location>
    <ligand>
        <name>FAD</name>
        <dbReference type="ChEBI" id="CHEBI:57692"/>
    </ligand>
</feature>
<evidence type="ECO:0000313" key="8">
    <source>
        <dbReference type="EMBL" id="PWG00072.1"/>
    </source>
</evidence>
<evidence type="ECO:0000313" key="9">
    <source>
        <dbReference type="Proteomes" id="UP000245080"/>
    </source>
</evidence>
<sequence>MTELTKYDITIVGGGPAGMFAAFYAGMRNAKTQLLESLEDLGGQVNALYPEKKILDVAGFSHIKGRDLVQRLKEQLADFETDIYTKSPVTDLKPQDGGYLITAGGRQSWTKTVIIATGNGAFTPRKLTVDGADAVEGTHLFYTAADLAHFKGHHVMVAGGGDAAIDQALMLNEVAQHVTLIHRRDQFRALEHSVDVLDASTVTVETPFLIKALSETPDNQISVTLKRVKTENELHDEVVDDLLVSYGFTSDNRVMADWQVKFEEDRRLLAVDRTMATNQPGIYAIGDGVNYEGKQALIATAFGEAPIAVSAIMNRFFPDRRSPLHSTMISQ</sequence>
<comment type="similarity">
    <text evidence="6">Belongs to the ferredoxin--NADP reductase type 2 family.</text>
</comment>
<keyword evidence="3 6" id="KW-0274">FAD</keyword>
<dbReference type="PANTHER" id="PTHR48105">
    <property type="entry name" value="THIOREDOXIN REDUCTASE 1-RELATED-RELATED"/>
    <property type="match status" value="1"/>
</dbReference>
<organism evidence="8 9">
    <name type="scientific">Levilactobacillus bambusae</name>
    <dbReference type="NCBI Taxonomy" id="2024736"/>
    <lineage>
        <taxon>Bacteria</taxon>
        <taxon>Bacillati</taxon>
        <taxon>Bacillota</taxon>
        <taxon>Bacilli</taxon>
        <taxon>Lactobacillales</taxon>
        <taxon>Lactobacillaceae</taxon>
        <taxon>Levilactobacillus</taxon>
    </lineage>
</organism>
<evidence type="ECO:0000256" key="2">
    <source>
        <dbReference type="ARBA" id="ARBA00022630"/>
    </source>
</evidence>
<comment type="caution">
    <text evidence="6">Lacks conserved residue(s) required for the propagation of feature annotation.</text>
</comment>
<dbReference type="PRINTS" id="PR00469">
    <property type="entry name" value="PNDRDTASEII"/>
</dbReference>
<dbReference type="RefSeq" id="WP_109250019.1">
    <property type="nucleotide sequence ID" value="NZ_QCXQ01000002.1"/>
</dbReference>
<dbReference type="InterPro" id="IPR023753">
    <property type="entry name" value="FAD/NAD-binding_dom"/>
</dbReference>
<dbReference type="Proteomes" id="UP000245080">
    <property type="component" value="Unassembled WGS sequence"/>
</dbReference>
<dbReference type="InterPro" id="IPR022890">
    <property type="entry name" value="Fd--NADP_Rdtase_type_2"/>
</dbReference>
<dbReference type="GO" id="GO:0050660">
    <property type="term" value="F:flavin adenine dinucleotide binding"/>
    <property type="evidence" value="ECO:0007669"/>
    <property type="project" value="UniProtKB-UniRule"/>
</dbReference>
<dbReference type="PRINTS" id="PR00368">
    <property type="entry name" value="FADPNR"/>
</dbReference>
<dbReference type="EC" id="1.18.1.2" evidence="6"/>
<feature type="binding site" evidence="6">
    <location>
        <position position="89"/>
    </location>
    <ligand>
        <name>FAD</name>
        <dbReference type="ChEBI" id="CHEBI:57692"/>
    </ligand>
</feature>
<comment type="caution">
    <text evidence="8">The sequence shown here is derived from an EMBL/GenBank/DDBJ whole genome shotgun (WGS) entry which is preliminary data.</text>
</comment>
<dbReference type="InterPro" id="IPR036188">
    <property type="entry name" value="FAD/NAD-bd_sf"/>
</dbReference>
<keyword evidence="9" id="KW-1185">Reference proteome</keyword>
<dbReference type="OrthoDB" id="9806179at2"/>
<dbReference type="GO" id="GO:0050661">
    <property type="term" value="F:NADP binding"/>
    <property type="evidence" value="ECO:0007669"/>
    <property type="project" value="UniProtKB-UniRule"/>
</dbReference>
<dbReference type="GO" id="GO:0004324">
    <property type="term" value="F:ferredoxin-NADP+ reductase activity"/>
    <property type="evidence" value="ECO:0007669"/>
    <property type="project" value="UniProtKB-UniRule"/>
</dbReference>
<feature type="binding site" evidence="6">
    <location>
        <position position="122"/>
    </location>
    <ligand>
        <name>FAD</name>
        <dbReference type="ChEBI" id="CHEBI:57692"/>
    </ligand>
</feature>
<evidence type="ECO:0000256" key="6">
    <source>
        <dbReference type="HAMAP-Rule" id="MF_01685"/>
    </source>
</evidence>
<protein>
    <recommendedName>
        <fullName evidence="6">Ferredoxin--NADP reductase</fullName>
        <shortName evidence="6">FNR</shortName>
        <shortName evidence="6">Fd-NADP(+) reductase</shortName>
        <ecNumber evidence="6">1.18.1.2</ecNumber>
    </recommendedName>
</protein>
<keyword evidence="2 6" id="KW-0285">Flavoprotein</keyword>
<proteinExistence type="inferred from homology"/>
<feature type="binding site" evidence="6">
    <location>
        <position position="287"/>
    </location>
    <ligand>
        <name>FAD</name>
        <dbReference type="ChEBI" id="CHEBI:57692"/>
    </ligand>
</feature>
<gene>
    <name evidence="8" type="ORF">DCM90_03810</name>
</gene>
<feature type="binding site" evidence="6">
    <location>
        <position position="36"/>
    </location>
    <ligand>
        <name>FAD</name>
        <dbReference type="ChEBI" id="CHEBI:57692"/>
    </ligand>
</feature>
<evidence type="ECO:0000256" key="1">
    <source>
        <dbReference type="ARBA" id="ARBA00011738"/>
    </source>
</evidence>
<keyword evidence="5 6" id="KW-0560">Oxidoreductase</keyword>
<dbReference type="InterPro" id="IPR050097">
    <property type="entry name" value="Ferredoxin-NADP_redctase_2"/>
</dbReference>